<sequence>MSKPQGLHLWKVLACSSEQGKWGNTCFHCTGSESGRAFQVDNTGRRSSPSEVTIKTPCPAVDDVKAQDSNVRHVIRVFVLIRFRLNAIKLITVHLKGSLRHHADHRTGWKAGLILSQLDELSGWCRGLLQEPKIGLRRASLKYLSCRYTDTKAFGLSWVNLGQDLHALKPDCPTNVLGLFHGLRKQKHGSSAGPTVAGCCSSRFISLSQKLLVLQLPVTADTWPSANKSCSIQSFIYDRHFPPSSFSLWENTPPECLMMWAMFMERVDNVAAQYETGALGEG</sequence>
<dbReference type="GO" id="GO:0001764">
    <property type="term" value="P:neuron migration"/>
    <property type="evidence" value="ECO:0007669"/>
    <property type="project" value="InterPro"/>
</dbReference>
<evidence type="ECO:0000313" key="2">
    <source>
        <dbReference type="Proteomes" id="UP000281406"/>
    </source>
</evidence>
<dbReference type="GO" id="GO:0016020">
    <property type="term" value="C:membrane"/>
    <property type="evidence" value="ECO:0007669"/>
    <property type="project" value="TreeGrafter"/>
</dbReference>
<accession>A0A3N0YE71</accession>
<gene>
    <name evidence="1" type="ORF">DPX16_18244</name>
</gene>
<dbReference type="GO" id="GO:0007158">
    <property type="term" value="P:neuron cell-cell adhesion"/>
    <property type="evidence" value="ECO:0007669"/>
    <property type="project" value="TreeGrafter"/>
</dbReference>
<proteinExistence type="predicted"/>
<protein>
    <submittedName>
        <fullName evidence="1">Astrotactin-1</fullName>
    </submittedName>
</protein>
<dbReference type="OrthoDB" id="9934301at2759"/>
<dbReference type="AlphaFoldDB" id="A0A3N0YE71"/>
<dbReference type="InterPro" id="IPR026995">
    <property type="entry name" value="Astrotactin"/>
</dbReference>
<dbReference type="PANTHER" id="PTHR16592">
    <property type="entry name" value="ASTROTACTIN-1-LIKE"/>
    <property type="match status" value="1"/>
</dbReference>
<comment type="caution">
    <text evidence="1">The sequence shown here is derived from an EMBL/GenBank/DDBJ whole genome shotgun (WGS) entry which is preliminary data.</text>
</comment>
<dbReference type="Proteomes" id="UP000281406">
    <property type="component" value="Unassembled WGS sequence"/>
</dbReference>
<dbReference type="GO" id="GO:0005768">
    <property type="term" value="C:endosome"/>
    <property type="evidence" value="ECO:0007669"/>
    <property type="project" value="TreeGrafter"/>
</dbReference>
<evidence type="ECO:0000313" key="1">
    <source>
        <dbReference type="EMBL" id="ROL44533.1"/>
    </source>
</evidence>
<keyword evidence="2" id="KW-1185">Reference proteome</keyword>
<dbReference type="PANTHER" id="PTHR16592:SF8">
    <property type="entry name" value="ASTROTACTIN-1"/>
    <property type="match status" value="1"/>
</dbReference>
<dbReference type="EMBL" id="RJVU01044706">
    <property type="protein sequence ID" value="ROL44533.1"/>
    <property type="molecule type" value="Genomic_DNA"/>
</dbReference>
<organism evidence="1 2">
    <name type="scientific">Anabarilius grahami</name>
    <name type="common">Kanglang fish</name>
    <name type="synonym">Barilius grahami</name>
    <dbReference type="NCBI Taxonomy" id="495550"/>
    <lineage>
        <taxon>Eukaryota</taxon>
        <taxon>Metazoa</taxon>
        <taxon>Chordata</taxon>
        <taxon>Craniata</taxon>
        <taxon>Vertebrata</taxon>
        <taxon>Euteleostomi</taxon>
        <taxon>Actinopterygii</taxon>
        <taxon>Neopterygii</taxon>
        <taxon>Teleostei</taxon>
        <taxon>Ostariophysi</taxon>
        <taxon>Cypriniformes</taxon>
        <taxon>Xenocyprididae</taxon>
        <taxon>Xenocypridinae</taxon>
        <taxon>Xenocypridinae incertae sedis</taxon>
        <taxon>Anabarilius</taxon>
    </lineage>
</organism>
<reference evidence="1 2" key="1">
    <citation type="submission" date="2018-10" db="EMBL/GenBank/DDBJ databases">
        <title>Genome assembly for a Yunnan-Guizhou Plateau 3E fish, Anabarilius grahami (Regan), and its evolutionary and genetic applications.</title>
        <authorList>
            <person name="Jiang W."/>
        </authorList>
    </citation>
    <scope>NUCLEOTIDE SEQUENCE [LARGE SCALE GENOMIC DNA]</scope>
    <source>
        <strain evidence="1">AG-KIZ</strain>
        <tissue evidence="1">Muscle</tissue>
    </source>
</reference>
<name>A0A3N0YE71_ANAGA</name>